<comment type="caution">
    <text evidence="9">The sequence shown here is derived from an EMBL/GenBank/DDBJ whole genome shotgun (WGS) entry which is preliminary data.</text>
</comment>
<dbReference type="PANTHER" id="PTHR22926:SF3">
    <property type="entry name" value="UNDECAPRENYL-PHOSPHATE ALPHA-N-ACETYLGLUCOSAMINYL 1-PHOSPHATE TRANSFERASE"/>
    <property type="match status" value="1"/>
</dbReference>
<dbReference type="AlphaFoldDB" id="A0A4Y8UI73"/>
<keyword evidence="5 8" id="KW-1133">Transmembrane helix</keyword>
<sequence>MYKPLTLFGWTLNWPVWQALLLLLSGLLAGAAGFLGVLSCLVLSWLGGEDDPASHGISVAQASRMGGSIIAVFLLVNLFANALNNPGQLANFYPAGLLVVLGFYLLGLCEDLITDIPPLFRLIVMVVLATVFVLAASHFATLGGRVQPLLSQSVLPAALLLGLSVFWLTLIPNAFNIADGANGLIAGTSLIVWMALIDIGAEQGLPILTWELLLVATLLFLIPNLLLGRLFLGDGGAYLLGACVAVSVLTVAARAPELTLYLVTLIFYPLMDLCWAVVRRLWATRSPFVADEGHLHNLLHNYLCRHFSTGAANSTTGISIALLFAGLPYLAAQHWGVSAIAWPLTLLLQGIIYLLLVAVLQPRAH</sequence>
<evidence type="ECO:0000313" key="9">
    <source>
        <dbReference type="EMBL" id="TFH67497.1"/>
    </source>
</evidence>
<evidence type="ECO:0000256" key="5">
    <source>
        <dbReference type="ARBA" id="ARBA00022989"/>
    </source>
</evidence>
<dbReference type="GO" id="GO:0046872">
    <property type="term" value="F:metal ion binding"/>
    <property type="evidence" value="ECO:0007669"/>
    <property type="project" value="UniProtKB-KW"/>
</dbReference>
<dbReference type="GO" id="GO:0071555">
    <property type="term" value="P:cell wall organization"/>
    <property type="evidence" value="ECO:0007669"/>
    <property type="project" value="TreeGrafter"/>
</dbReference>
<evidence type="ECO:0000256" key="6">
    <source>
        <dbReference type="ARBA" id="ARBA00023136"/>
    </source>
</evidence>
<accession>A0A4Y8UI73</accession>
<evidence type="ECO:0000313" key="10">
    <source>
        <dbReference type="Proteomes" id="UP000298133"/>
    </source>
</evidence>
<feature type="transmembrane region" description="Helical" evidence="8">
    <location>
        <begin position="20"/>
        <end position="46"/>
    </location>
</feature>
<feature type="transmembrane region" description="Helical" evidence="8">
    <location>
        <begin position="66"/>
        <end position="83"/>
    </location>
</feature>
<dbReference type="GO" id="GO:0009103">
    <property type="term" value="P:lipopolysaccharide biosynthetic process"/>
    <property type="evidence" value="ECO:0007669"/>
    <property type="project" value="TreeGrafter"/>
</dbReference>
<feature type="transmembrane region" description="Helical" evidence="8">
    <location>
        <begin position="119"/>
        <end position="141"/>
    </location>
</feature>
<feature type="transmembrane region" description="Helical" evidence="8">
    <location>
        <begin position="153"/>
        <end position="171"/>
    </location>
</feature>
<evidence type="ECO:0000256" key="7">
    <source>
        <dbReference type="PIRSR" id="PIRSR600715-1"/>
    </source>
</evidence>
<keyword evidence="4 8" id="KW-0812">Transmembrane</keyword>
<feature type="transmembrane region" description="Helical" evidence="8">
    <location>
        <begin position="311"/>
        <end position="331"/>
    </location>
</feature>
<comment type="subcellular location">
    <subcellularLocation>
        <location evidence="1">Cell membrane</location>
        <topology evidence="1">Multi-pass membrane protein</topology>
    </subcellularLocation>
</comment>
<dbReference type="CDD" id="cd06853">
    <property type="entry name" value="GT_WecA_like"/>
    <property type="match status" value="1"/>
</dbReference>
<feature type="transmembrane region" description="Helical" evidence="8">
    <location>
        <begin position="235"/>
        <end position="253"/>
    </location>
</feature>
<feature type="transmembrane region" description="Helical" evidence="8">
    <location>
        <begin position="183"/>
        <end position="201"/>
    </location>
</feature>
<dbReference type="GO" id="GO:0005886">
    <property type="term" value="C:plasma membrane"/>
    <property type="evidence" value="ECO:0007669"/>
    <property type="project" value="UniProtKB-SubCell"/>
</dbReference>
<evidence type="ECO:0000256" key="2">
    <source>
        <dbReference type="ARBA" id="ARBA00022475"/>
    </source>
</evidence>
<feature type="transmembrane region" description="Helical" evidence="8">
    <location>
        <begin position="207"/>
        <end position="228"/>
    </location>
</feature>
<dbReference type="OrthoDB" id="9783652at2"/>
<feature type="transmembrane region" description="Helical" evidence="8">
    <location>
        <begin position="89"/>
        <end position="107"/>
    </location>
</feature>
<keyword evidence="10" id="KW-1185">Reference proteome</keyword>
<dbReference type="GO" id="GO:0044038">
    <property type="term" value="P:cell wall macromolecule biosynthetic process"/>
    <property type="evidence" value="ECO:0007669"/>
    <property type="project" value="TreeGrafter"/>
</dbReference>
<evidence type="ECO:0000256" key="8">
    <source>
        <dbReference type="SAM" id="Phobius"/>
    </source>
</evidence>
<dbReference type="Proteomes" id="UP000298133">
    <property type="component" value="Unassembled WGS sequence"/>
</dbReference>
<keyword evidence="6 8" id="KW-0472">Membrane</keyword>
<evidence type="ECO:0000256" key="4">
    <source>
        <dbReference type="ARBA" id="ARBA00022692"/>
    </source>
</evidence>
<dbReference type="GO" id="GO:0016780">
    <property type="term" value="F:phosphotransferase activity, for other substituted phosphate groups"/>
    <property type="evidence" value="ECO:0007669"/>
    <property type="project" value="InterPro"/>
</dbReference>
<feature type="transmembrane region" description="Helical" evidence="8">
    <location>
        <begin position="337"/>
        <end position="360"/>
    </location>
</feature>
<feature type="transmembrane region" description="Helical" evidence="8">
    <location>
        <begin position="259"/>
        <end position="278"/>
    </location>
</feature>
<organism evidence="9 10">
    <name type="scientific">Gammaproteobacteria bacterium LSUCC0057</name>
    <dbReference type="NCBI Taxonomy" id="2559237"/>
    <lineage>
        <taxon>Bacteria</taxon>
        <taxon>Pseudomonadati</taxon>
        <taxon>Pseudomonadota</taxon>
        <taxon>Gammaproteobacteria</taxon>
        <taxon>Cellvibrionales</taxon>
        <taxon>Porticoccaceae</taxon>
        <taxon>SAR92 clade</taxon>
    </lineage>
</organism>
<keyword evidence="7" id="KW-0479">Metal-binding</keyword>
<protein>
    <submittedName>
        <fullName evidence="9">Undecaprenyl/decaprenyl-phosphate alpha-N-acetylglucosaminyl 1-phosphate transferase</fullName>
    </submittedName>
</protein>
<gene>
    <name evidence="9" type="ORF">E3W66_08390</name>
</gene>
<evidence type="ECO:0000256" key="1">
    <source>
        <dbReference type="ARBA" id="ARBA00004651"/>
    </source>
</evidence>
<feature type="binding site" evidence="7">
    <location>
        <position position="234"/>
    </location>
    <ligand>
        <name>Mg(2+)</name>
        <dbReference type="ChEBI" id="CHEBI:18420"/>
    </ligand>
</feature>
<dbReference type="EMBL" id="SPIA01000003">
    <property type="protein sequence ID" value="TFH67497.1"/>
    <property type="molecule type" value="Genomic_DNA"/>
</dbReference>
<reference evidence="9 10" key="1">
    <citation type="submission" date="2019-03" db="EMBL/GenBank/DDBJ databases">
        <title>Draft genome of Gammaproteobacteria bacterium LSUCC0057, a member of the SAR92 clade.</title>
        <authorList>
            <person name="Lanclos V.C."/>
            <person name="Doiron C."/>
            <person name="Henson M.W."/>
            <person name="Thrash J.C."/>
        </authorList>
    </citation>
    <scope>NUCLEOTIDE SEQUENCE [LARGE SCALE GENOMIC DNA]</scope>
    <source>
        <strain evidence="9 10">LSUCC0057</strain>
    </source>
</reference>
<dbReference type="Pfam" id="PF00953">
    <property type="entry name" value="Glycos_transf_4"/>
    <property type="match status" value="1"/>
</dbReference>
<keyword evidence="2" id="KW-1003">Cell membrane</keyword>
<name>A0A4Y8UI73_9GAMM</name>
<dbReference type="PANTHER" id="PTHR22926">
    <property type="entry name" value="PHOSPHO-N-ACETYLMURAMOYL-PENTAPEPTIDE-TRANSFERASE"/>
    <property type="match status" value="1"/>
</dbReference>
<proteinExistence type="predicted"/>
<feature type="binding site" evidence="7">
    <location>
        <position position="176"/>
    </location>
    <ligand>
        <name>Mg(2+)</name>
        <dbReference type="ChEBI" id="CHEBI:18420"/>
    </ligand>
</feature>
<comment type="cofactor">
    <cofactor evidence="7">
        <name>Mg(2+)</name>
        <dbReference type="ChEBI" id="CHEBI:18420"/>
    </cofactor>
</comment>
<evidence type="ECO:0000256" key="3">
    <source>
        <dbReference type="ARBA" id="ARBA00022679"/>
    </source>
</evidence>
<keyword evidence="3 9" id="KW-0808">Transferase</keyword>
<dbReference type="InterPro" id="IPR000715">
    <property type="entry name" value="Glycosyl_transferase_4"/>
</dbReference>
<keyword evidence="7" id="KW-0460">Magnesium</keyword>